<dbReference type="EMBL" id="LT629791">
    <property type="protein sequence ID" value="SDU35987.1"/>
    <property type="molecule type" value="Genomic_DNA"/>
</dbReference>
<dbReference type="RefSeq" id="WP_082154929.1">
    <property type="nucleotide sequence ID" value="NZ_KQ061220.1"/>
</dbReference>
<sequence length="469" mass="50125">MTEDQPATVDEAPLPTPVGQRIRSRRLELGLSQAEIAEGMLSPSYVSLVESGRRQPASSALSHIAERLRIDVEYLRDGVDASVRTKARLALGRAEMALREGRADEAYEQFTELVGDPGLNDEQSRAARLGRALARERTGDLEGAIEVLSELADEARQTPAVQSWLDVAIALTRCYDRAGDYDMAIQVGEEARRAALDIGLENTDEYIRLGCTVLGAYSGRGDLVRSNALAAELVAAADRIGAPYTRGAAYWNASLIAESRGELALALNLVDRALAMFGEGDDLRNLARLRLAQAWLLLQGTEPKAQEALAILDGVEAAIRQHGSASDIATFSSKRAEALLRLGRLDEAHVAANAALRELGDRPWMGGALARLTLARVLRAQGDVEQSIREAALAASALESMGASRVAALAWRELADLYRDLGRTDAALDAYDSALRSVRVGPHIAASFADQAVGGGLVGPMRLAPSATA</sequence>
<dbReference type="Gene3D" id="1.25.40.10">
    <property type="entry name" value="Tetratricopeptide repeat domain"/>
    <property type="match status" value="2"/>
</dbReference>
<dbReference type="OrthoDB" id="3675359at2"/>
<dbReference type="GO" id="GO:0003677">
    <property type="term" value="F:DNA binding"/>
    <property type="evidence" value="ECO:0007669"/>
    <property type="project" value="InterPro"/>
</dbReference>
<accession>A0A1H2HVW1</accession>
<feature type="domain" description="HTH cro/C1-type" evidence="1">
    <location>
        <begin position="22"/>
        <end position="75"/>
    </location>
</feature>
<name>A0A1H2HVW1_9ACTN</name>
<keyword evidence="3" id="KW-1185">Reference proteome</keyword>
<dbReference type="Proteomes" id="UP000182977">
    <property type="component" value="Chromosome I"/>
</dbReference>
<dbReference type="CDD" id="cd00093">
    <property type="entry name" value="HTH_XRE"/>
    <property type="match status" value="1"/>
</dbReference>
<dbReference type="AlphaFoldDB" id="A0A1H2HVW1"/>
<dbReference type="PROSITE" id="PS50943">
    <property type="entry name" value="HTH_CROC1"/>
    <property type="match status" value="1"/>
</dbReference>
<dbReference type="InterPro" id="IPR010982">
    <property type="entry name" value="Lambda_DNA-bd_dom_sf"/>
</dbReference>
<reference evidence="3" key="1">
    <citation type="submission" date="2016-10" db="EMBL/GenBank/DDBJ databases">
        <authorList>
            <person name="Varghese N."/>
            <person name="Submissions S."/>
        </authorList>
    </citation>
    <scope>NUCLEOTIDE SEQUENCE [LARGE SCALE GENOMIC DNA]</scope>
    <source>
        <strain evidence="3">DSM 45079</strain>
    </source>
</reference>
<proteinExistence type="predicted"/>
<dbReference type="SUPFAM" id="SSF48452">
    <property type="entry name" value="TPR-like"/>
    <property type="match status" value="2"/>
</dbReference>
<protein>
    <submittedName>
        <fullName evidence="2">Tetratricopeptide repeat-containing protein</fullName>
    </submittedName>
</protein>
<dbReference type="SMART" id="SM00530">
    <property type="entry name" value="HTH_XRE"/>
    <property type="match status" value="1"/>
</dbReference>
<dbReference type="InterPro" id="IPR011990">
    <property type="entry name" value="TPR-like_helical_dom_sf"/>
</dbReference>
<evidence type="ECO:0000259" key="1">
    <source>
        <dbReference type="PROSITE" id="PS50943"/>
    </source>
</evidence>
<dbReference type="Pfam" id="PF13432">
    <property type="entry name" value="TPR_16"/>
    <property type="match status" value="2"/>
</dbReference>
<dbReference type="SUPFAM" id="SSF47413">
    <property type="entry name" value="lambda repressor-like DNA-binding domains"/>
    <property type="match status" value="1"/>
</dbReference>
<evidence type="ECO:0000313" key="2">
    <source>
        <dbReference type="EMBL" id="SDU35987.1"/>
    </source>
</evidence>
<dbReference type="InterPro" id="IPR001387">
    <property type="entry name" value="Cro/C1-type_HTH"/>
</dbReference>
<evidence type="ECO:0000313" key="3">
    <source>
        <dbReference type="Proteomes" id="UP000182977"/>
    </source>
</evidence>
<organism evidence="2 3">
    <name type="scientific">Jiangella alkaliphila</name>
    <dbReference type="NCBI Taxonomy" id="419479"/>
    <lineage>
        <taxon>Bacteria</taxon>
        <taxon>Bacillati</taxon>
        <taxon>Actinomycetota</taxon>
        <taxon>Actinomycetes</taxon>
        <taxon>Jiangellales</taxon>
        <taxon>Jiangellaceae</taxon>
        <taxon>Jiangella</taxon>
    </lineage>
</organism>
<dbReference type="Pfam" id="PF01381">
    <property type="entry name" value="HTH_3"/>
    <property type="match status" value="1"/>
</dbReference>
<gene>
    <name evidence="2" type="ORF">SAMN04488563_1280</name>
</gene>
<dbReference type="STRING" id="419479.SAMN04488563_1280"/>
<dbReference type="Gene3D" id="1.10.260.40">
    <property type="entry name" value="lambda repressor-like DNA-binding domains"/>
    <property type="match status" value="1"/>
</dbReference>